<dbReference type="EMBL" id="JBICBM010000002">
    <property type="protein sequence ID" value="MFF9881108.1"/>
    <property type="molecule type" value="Genomic_DNA"/>
</dbReference>
<proteinExistence type="predicted"/>
<organism evidence="1 2">
    <name type="scientific">Streptomyces eurythermus</name>
    <dbReference type="NCBI Taxonomy" id="42237"/>
    <lineage>
        <taxon>Bacteria</taxon>
        <taxon>Bacillati</taxon>
        <taxon>Actinomycetota</taxon>
        <taxon>Actinomycetes</taxon>
        <taxon>Kitasatosporales</taxon>
        <taxon>Streptomycetaceae</taxon>
        <taxon>Streptomyces</taxon>
    </lineage>
</organism>
<gene>
    <name evidence="1" type="ORF">ACF1HC_05720</name>
</gene>
<comment type="caution">
    <text evidence="1">The sequence shown here is derived from an EMBL/GenBank/DDBJ whole genome shotgun (WGS) entry which is preliminary data.</text>
</comment>
<evidence type="ECO:0000313" key="2">
    <source>
        <dbReference type="Proteomes" id="UP001603418"/>
    </source>
</evidence>
<keyword evidence="2" id="KW-1185">Reference proteome</keyword>
<accession>A0ABW6YRW3</accession>
<reference evidence="1 2" key="1">
    <citation type="submission" date="2024-10" db="EMBL/GenBank/DDBJ databases">
        <title>The Natural Products Discovery Center: Release of the First 8490 Sequenced Strains for Exploring Actinobacteria Biosynthetic Diversity.</title>
        <authorList>
            <person name="Kalkreuter E."/>
            <person name="Kautsar S.A."/>
            <person name="Yang D."/>
            <person name="Bader C.D."/>
            <person name="Teijaro C.N."/>
            <person name="Fluegel L."/>
            <person name="Davis C.M."/>
            <person name="Simpson J.R."/>
            <person name="Lauterbach L."/>
            <person name="Steele A.D."/>
            <person name="Gui C."/>
            <person name="Meng S."/>
            <person name="Li G."/>
            <person name="Viehrig K."/>
            <person name="Ye F."/>
            <person name="Su P."/>
            <person name="Kiefer A.F."/>
            <person name="Nichols A."/>
            <person name="Cepeda A.J."/>
            <person name="Yan W."/>
            <person name="Fan B."/>
            <person name="Jiang Y."/>
            <person name="Adhikari A."/>
            <person name="Zheng C.-J."/>
            <person name="Schuster L."/>
            <person name="Cowan T.M."/>
            <person name="Smanski M.J."/>
            <person name="Chevrette M.G."/>
            <person name="De Carvalho L.P.S."/>
            <person name="Shen B."/>
        </authorList>
    </citation>
    <scope>NUCLEOTIDE SEQUENCE [LARGE SCALE GENOMIC DNA]</scope>
    <source>
        <strain evidence="1 2">NPDC013366</strain>
    </source>
</reference>
<name>A0ABW6YRW3_9ACTN</name>
<dbReference type="Proteomes" id="UP001603418">
    <property type="component" value="Unassembled WGS sequence"/>
</dbReference>
<sequence>MDFEPVSEGAAAGPGRFVRDLALCLSVHRDRSPALVWPEGIDDLVADASGELPGLTGPLGTLLGCEVTSSALSLPVGGRSDGDTVATDLVLLPVRGSCRGRVGPLPPGQGFAASEHTLELRLRIGEALYVPRGFVYSLDSAHTPCRLQVLALHPARW</sequence>
<evidence type="ECO:0000313" key="1">
    <source>
        <dbReference type="EMBL" id="MFF9881108.1"/>
    </source>
</evidence>
<protein>
    <submittedName>
        <fullName evidence="1">Uncharacterized protein</fullName>
    </submittedName>
</protein>
<dbReference type="RefSeq" id="WP_051816118.1">
    <property type="nucleotide sequence ID" value="NZ_JBFACJ010000035.1"/>
</dbReference>